<evidence type="ECO:0000313" key="5">
    <source>
        <dbReference type="EMBL" id="CAG5080035.1"/>
    </source>
</evidence>
<feature type="coiled-coil region" evidence="3">
    <location>
        <begin position="34"/>
        <end position="75"/>
    </location>
</feature>
<evidence type="ECO:0000256" key="1">
    <source>
        <dbReference type="ARBA" id="ARBA00009091"/>
    </source>
</evidence>
<feature type="signal peptide" evidence="4">
    <location>
        <begin position="1"/>
        <end position="19"/>
    </location>
</feature>
<dbReference type="EMBL" id="OU015584">
    <property type="protein sequence ID" value="CAG5080035.1"/>
    <property type="molecule type" value="Genomic_DNA"/>
</dbReference>
<dbReference type="SUPFAM" id="SSF111384">
    <property type="entry name" value="OmpH-like"/>
    <property type="match status" value="1"/>
</dbReference>
<evidence type="ECO:0000256" key="4">
    <source>
        <dbReference type="SAM" id="SignalP"/>
    </source>
</evidence>
<organism evidence="5 6">
    <name type="scientific">Parvicella tangerina</name>
    <dbReference type="NCBI Taxonomy" id="2829795"/>
    <lineage>
        <taxon>Bacteria</taxon>
        <taxon>Pseudomonadati</taxon>
        <taxon>Bacteroidota</taxon>
        <taxon>Flavobacteriia</taxon>
        <taxon>Flavobacteriales</taxon>
        <taxon>Parvicellaceae</taxon>
        <taxon>Parvicella</taxon>
    </lineage>
</organism>
<keyword evidence="2 4" id="KW-0732">Signal</keyword>
<dbReference type="KEGG" id="ptan:CRYO30217_01159"/>
<dbReference type="InterPro" id="IPR024930">
    <property type="entry name" value="Skp_dom_sf"/>
</dbReference>
<dbReference type="GO" id="GO:0050821">
    <property type="term" value="P:protein stabilization"/>
    <property type="evidence" value="ECO:0007669"/>
    <property type="project" value="TreeGrafter"/>
</dbReference>
<evidence type="ECO:0000256" key="2">
    <source>
        <dbReference type="ARBA" id="ARBA00022729"/>
    </source>
</evidence>
<dbReference type="Pfam" id="PF03938">
    <property type="entry name" value="OmpH"/>
    <property type="match status" value="1"/>
</dbReference>
<accession>A0A916JLC2</accession>
<evidence type="ECO:0008006" key="7">
    <source>
        <dbReference type="Google" id="ProtNLM"/>
    </source>
</evidence>
<comment type="similarity">
    <text evidence="1">Belongs to the Skp family.</text>
</comment>
<dbReference type="Proteomes" id="UP000683507">
    <property type="component" value="Chromosome"/>
</dbReference>
<dbReference type="Gene3D" id="3.30.910.20">
    <property type="entry name" value="Skp domain"/>
    <property type="match status" value="1"/>
</dbReference>
<dbReference type="InterPro" id="IPR005632">
    <property type="entry name" value="Chaperone_Skp"/>
</dbReference>
<keyword evidence="6" id="KW-1185">Reference proteome</keyword>
<feature type="chain" id="PRO_5037250241" description="OmpH family outer membrane protein" evidence="4">
    <location>
        <begin position="20"/>
        <end position="175"/>
    </location>
</feature>
<dbReference type="PANTHER" id="PTHR35089">
    <property type="entry name" value="CHAPERONE PROTEIN SKP"/>
    <property type="match status" value="1"/>
</dbReference>
<proteinExistence type="inferred from homology"/>
<sequence>MRKALFTITLTLATLFASAQNMAHMDTQKIIPQLPDYQKAQAELQTAMEKSQEEMEFFAEKVKEKQKEALELEKKCQADPENCDQGSLQLAYQMYDDRMKNFEDIQYKSEMELQNLENTKINNIVSKIQKAAKEIATEKGYTYVFDVNSLMVAGGEDITDLVLAKLLEGSAGTGE</sequence>
<gene>
    <name evidence="5" type="ORF">CRYO30217_01159</name>
</gene>
<evidence type="ECO:0000313" key="6">
    <source>
        <dbReference type="Proteomes" id="UP000683507"/>
    </source>
</evidence>
<name>A0A916JLC2_9FLAO</name>
<evidence type="ECO:0000256" key="3">
    <source>
        <dbReference type="SAM" id="Coils"/>
    </source>
</evidence>
<dbReference type="GO" id="GO:0051082">
    <property type="term" value="F:unfolded protein binding"/>
    <property type="evidence" value="ECO:0007669"/>
    <property type="project" value="InterPro"/>
</dbReference>
<dbReference type="SMART" id="SM00935">
    <property type="entry name" value="OmpH"/>
    <property type="match status" value="1"/>
</dbReference>
<dbReference type="PANTHER" id="PTHR35089:SF1">
    <property type="entry name" value="CHAPERONE PROTEIN SKP"/>
    <property type="match status" value="1"/>
</dbReference>
<dbReference type="RefSeq" id="WP_258541374.1">
    <property type="nucleotide sequence ID" value="NZ_OU015584.1"/>
</dbReference>
<dbReference type="GO" id="GO:0005829">
    <property type="term" value="C:cytosol"/>
    <property type="evidence" value="ECO:0007669"/>
    <property type="project" value="TreeGrafter"/>
</dbReference>
<reference evidence="5" key="1">
    <citation type="submission" date="2021-04" db="EMBL/GenBank/DDBJ databases">
        <authorList>
            <person name="Rodrigo-Torres L."/>
            <person name="Arahal R. D."/>
            <person name="Lucena T."/>
        </authorList>
    </citation>
    <scope>NUCLEOTIDE SEQUENCE</scope>
    <source>
        <strain evidence="5">AS29M-1</strain>
    </source>
</reference>
<protein>
    <recommendedName>
        <fullName evidence="7">OmpH family outer membrane protein</fullName>
    </recommendedName>
</protein>
<keyword evidence="3" id="KW-0175">Coiled coil</keyword>
<dbReference type="AlphaFoldDB" id="A0A916JLC2"/>